<dbReference type="AlphaFoldDB" id="A0A9P6TBS9"/>
<keyword evidence="6" id="KW-1185">Reference proteome</keyword>
<reference evidence="5" key="1">
    <citation type="submission" date="2013-11" db="EMBL/GenBank/DDBJ databases">
        <title>Genome sequence of the fusiform rust pathogen reveals effectors for host alternation and coevolution with pine.</title>
        <authorList>
            <consortium name="DOE Joint Genome Institute"/>
            <person name="Smith K."/>
            <person name="Pendleton A."/>
            <person name="Kubisiak T."/>
            <person name="Anderson C."/>
            <person name="Salamov A."/>
            <person name="Aerts A."/>
            <person name="Riley R."/>
            <person name="Clum A."/>
            <person name="Lindquist E."/>
            <person name="Ence D."/>
            <person name="Campbell M."/>
            <person name="Kronenberg Z."/>
            <person name="Feau N."/>
            <person name="Dhillon B."/>
            <person name="Hamelin R."/>
            <person name="Burleigh J."/>
            <person name="Smith J."/>
            <person name="Yandell M."/>
            <person name="Nelson C."/>
            <person name="Grigoriev I."/>
            <person name="Davis J."/>
        </authorList>
    </citation>
    <scope>NUCLEOTIDE SEQUENCE</scope>
    <source>
        <strain evidence="5">G11</strain>
    </source>
</reference>
<dbReference type="InterPro" id="IPR011990">
    <property type="entry name" value="TPR-like_helical_dom_sf"/>
</dbReference>
<feature type="compositionally biased region" description="Polar residues" evidence="4">
    <location>
        <begin position="671"/>
        <end position="687"/>
    </location>
</feature>
<dbReference type="InterPro" id="IPR044244">
    <property type="entry name" value="TTC27/Emw1"/>
</dbReference>
<evidence type="ECO:0000256" key="3">
    <source>
        <dbReference type="PROSITE-ProRule" id="PRU00339"/>
    </source>
</evidence>
<dbReference type="OrthoDB" id="1936594at2759"/>
<evidence type="ECO:0008006" key="7">
    <source>
        <dbReference type="Google" id="ProtNLM"/>
    </source>
</evidence>
<dbReference type="Proteomes" id="UP000886653">
    <property type="component" value="Unassembled WGS sequence"/>
</dbReference>
<feature type="region of interest" description="Disordered" evidence="4">
    <location>
        <begin position="312"/>
        <end position="334"/>
    </location>
</feature>
<feature type="region of interest" description="Disordered" evidence="4">
    <location>
        <begin position="669"/>
        <end position="693"/>
    </location>
</feature>
<dbReference type="PANTHER" id="PTHR16193:SF0">
    <property type="entry name" value="TETRATRICOPEPTIDE REPEAT PROTEIN 27"/>
    <property type="match status" value="1"/>
</dbReference>
<evidence type="ECO:0000313" key="5">
    <source>
        <dbReference type="EMBL" id="KAG0146587.1"/>
    </source>
</evidence>
<evidence type="ECO:0000313" key="6">
    <source>
        <dbReference type="Proteomes" id="UP000886653"/>
    </source>
</evidence>
<dbReference type="PANTHER" id="PTHR16193">
    <property type="entry name" value="TETRATRICOPEPTIDE REPEAT PROTEIN 27"/>
    <property type="match status" value="1"/>
</dbReference>
<dbReference type="InterPro" id="IPR019734">
    <property type="entry name" value="TPR_rpt"/>
</dbReference>
<dbReference type="EMBL" id="MU167259">
    <property type="protein sequence ID" value="KAG0146587.1"/>
    <property type="molecule type" value="Genomic_DNA"/>
</dbReference>
<feature type="compositionally biased region" description="Low complexity" evidence="4">
    <location>
        <begin position="321"/>
        <end position="334"/>
    </location>
</feature>
<keyword evidence="1" id="KW-0677">Repeat</keyword>
<dbReference type="Gene3D" id="1.25.40.10">
    <property type="entry name" value="Tetratricopeptide repeat domain"/>
    <property type="match status" value="1"/>
</dbReference>
<evidence type="ECO:0000256" key="2">
    <source>
        <dbReference type="ARBA" id="ARBA00022803"/>
    </source>
</evidence>
<accession>A0A9P6TBS9</accession>
<sequence>MTISREPWTLGLQWSLIDLRFRGPCPQLDTPGLGKLAQNLVKEYCDGQWQSILENPHVQDYFHINLSKAKDLNISVAPMKLDDRDPAEFTIRLTVIASLLSIFVQVNFTGPIFPSESVKIFGKSESGEEATLNSISLGRLSLAGEPAYHLTKSATFLFLAIELLKSISTIDEEPGDLSEFRAHFFPTLVWWELRAGILQRKLIEEQIPFSNKLLGDLDQLSEYLTELQKENRSDGIDGQDLQDLLPMLTLERGLAEHLMGNEKNANKFFLRAAEEAGLEYELTGILGKRTKFQEHDLSQLVVLARGRTRTSLTSHKHDLPETTLSESTPSTATALPGAPITLALNDDTLLEKTQFTSTTSSTSLPINPHNQPKLHPLDQSILLALSLSIKNTSPSHGLTKAQMAPFIERVLENVSNWSVHSMALLIRSRLEAHRSRTVERGLLQLQALVDQLTKDAENDPVDQSSARERVRWTWGLGLPSKWELERELGRKLVGLGVIRSAMEIFERLEMWEDVVQCHLKLDSKPIGVQLVKDLIAGHKVESDVMMSKTRTGQDGKRLGKMWCLLGELECNPAHWQTAWDVSEHTSSRAMRSLGAYYFSKGDYFKTKECLSVALKINPLFIRTWFIYGCAAMRLEDWAEAEIGFRRCIILDDEDAEAWNNLATVHLKQATVEENSPSRPTPTSTGQPDASDEDFSDDPIMPLSLSRPMAAFQALQRAVKLSYDSWRMWTNYMIVGISIAEYTEAIRALGRVVEIRGQEGLDHSVLDKLVEVAIALKRQSSNERLTNSKIYERLSEVMNRIILIKCSNDYRVWESMSELCLCMNEHKTSLEHQLNAYRVGVSQAVDSWTTNLDTWKVASEIVERTINKLEKFGPKLSVEDQQELNWKWQSKSILRSFLSKSKVAFEDEVRWTELDERLQLIKQL</sequence>
<proteinExistence type="predicted"/>
<evidence type="ECO:0000256" key="1">
    <source>
        <dbReference type="ARBA" id="ARBA00022737"/>
    </source>
</evidence>
<comment type="caution">
    <text evidence="5">The sequence shown here is derived from an EMBL/GenBank/DDBJ whole genome shotgun (WGS) entry which is preliminary data.</text>
</comment>
<organism evidence="5 6">
    <name type="scientific">Cronartium quercuum f. sp. fusiforme G11</name>
    <dbReference type="NCBI Taxonomy" id="708437"/>
    <lineage>
        <taxon>Eukaryota</taxon>
        <taxon>Fungi</taxon>
        <taxon>Dikarya</taxon>
        <taxon>Basidiomycota</taxon>
        <taxon>Pucciniomycotina</taxon>
        <taxon>Pucciniomycetes</taxon>
        <taxon>Pucciniales</taxon>
        <taxon>Coleosporiaceae</taxon>
        <taxon>Cronartium</taxon>
    </lineage>
</organism>
<dbReference type="SMART" id="SM00028">
    <property type="entry name" value="TPR"/>
    <property type="match status" value="2"/>
</dbReference>
<evidence type="ECO:0000256" key="4">
    <source>
        <dbReference type="SAM" id="MobiDB-lite"/>
    </source>
</evidence>
<dbReference type="SUPFAM" id="SSF48452">
    <property type="entry name" value="TPR-like"/>
    <property type="match status" value="1"/>
</dbReference>
<feature type="repeat" description="TPR" evidence="3">
    <location>
        <begin position="587"/>
        <end position="620"/>
    </location>
</feature>
<name>A0A9P6TBS9_9BASI</name>
<protein>
    <recommendedName>
        <fullName evidence="7">TPR repeat-containing protein</fullName>
    </recommendedName>
</protein>
<keyword evidence="2 3" id="KW-0802">TPR repeat</keyword>
<dbReference type="PROSITE" id="PS50005">
    <property type="entry name" value="TPR"/>
    <property type="match status" value="1"/>
</dbReference>
<gene>
    <name evidence="5" type="ORF">CROQUDRAFT_62710</name>
</gene>